<evidence type="ECO:0000313" key="2">
    <source>
        <dbReference type="EMBL" id="KKO00967.1"/>
    </source>
</evidence>
<dbReference type="Pfam" id="PF01177">
    <property type="entry name" value="Asp_Glu_race"/>
    <property type="match status" value="1"/>
</dbReference>
<comment type="caution">
    <text evidence="2">The sequence shown here is derived from an EMBL/GenBank/DDBJ whole genome shotgun (WGS) entry which is preliminary data.</text>
</comment>
<gene>
    <name evidence="2" type="ORF">LCGC14_0119470</name>
</gene>
<reference evidence="2" key="1">
    <citation type="journal article" date="2015" name="Nature">
        <title>Complex archaea that bridge the gap between prokaryotes and eukaryotes.</title>
        <authorList>
            <person name="Spang A."/>
            <person name="Saw J.H."/>
            <person name="Jorgensen S.L."/>
            <person name="Zaremba-Niedzwiedzka K."/>
            <person name="Martijn J."/>
            <person name="Lind A.E."/>
            <person name="van Eijk R."/>
            <person name="Schleper C."/>
            <person name="Guy L."/>
            <person name="Ettema T.J."/>
        </authorList>
    </citation>
    <scope>NUCLEOTIDE SEQUENCE</scope>
</reference>
<dbReference type="EMBL" id="LAZR01000037">
    <property type="protein sequence ID" value="KKO00967.1"/>
    <property type="molecule type" value="Genomic_DNA"/>
</dbReference>
<evidence type="ECO:0008006" key="3">
    <source>
        <dbReference type="Google" id="ProtNLM"/>
    </source>
</evidence>
<dbReference type="AlphaFoldDB" id="A0A0F9XNJ2"/>
<dbReference type="InterPro" id="IPR015942">
    <property type="entry name" value="Asp/Glu/hydantoin_racemase"/>
</dbReference>
<accession>A0A0F9XNJ2</accession>
<dbReference type="PANTHER" id="PTHR28047">
    <property type="entry name" value="PROTEIN DCG1"/>
    <property type="match status" value="1"/>
</dbReference>
<evidence type="ECO:0000256" key="1">
    <source>
        <dbReference type="ARBA" id="ARBA00038414"/>
    </source>
</evidence>
<organism evidence="2">
    <name type="scientific">marine sediment metagenome</name>
    <dbReference type="NCBI Taxonomy" id="412755"/>
    <lineage>
        <taxon>unclassified sequences</taxon>
        <taxon>metagenomes</taxon>
        <taxon>ecological metagenomes</taxon>
    </lineage>
</organism>
<dbReference type="PANTHER" id="PTHR28047:SF5">
    <property type="entry name" value="PROTEIN DCG1"/>
    <property type="match status" value="1"/>
</dbReference>
<protein>
    <recommendedName>
        <fullName evidence="3">Asp/Glu racemase</fullName>
    </recommendedName>
</protein>
<proteinExistence type="inferred from homology"/>
<sequence>MSHPQPQVAETARILIINPNTNSTVTQSIRELVLHITPPGVITEVTSPAHGPYAIENEQDKATATQHVLTLIEKRKAEGFSGYIMACFDDIAIADIRQLTQAPVISLAEAGIRYAAASGGLFTVITTFVEAVPTIEALSATYGLSERCRVVATGLGVADTAAQTEHAEVRLHDAIQTAIQLDAQAIVLGSGAFAGRAKALQARYHITVIDGFEEALGYVLKPTQVINQTQVLNQS</sequence>
<dbReference type="InterPro" id="IPR052186">
    <property type="entry name" value="Hydantoin_racemase-like"/>
</dbReference>
<name>A0A0F9XNJ2_9ZZZZ</name>
<dbReference type="Gene3D" id="3.40.50.12500">
    <property type="match status" value="1"/>
</dbReference>
<dbReference type="GO" id="GO:0047661">
    <property type="term" value="F:amino-acid racemase activity"/>
    <property type="evidence" value="ECO:0007669"/>
    <property type="project" value="InterPro"/>
</dbReference>
<comment type="similarity">
    <text evidence="1">Belongs to the HyuE racemase family.</text>
</comment>
<dbReference type="InterPro" id="IPR053714">
    <property type="entry name" value="Iso_Racemase_Enz_sf"/>
</dbReference>